<keyword evidence="5" id="KW-0175">Coiled coil</keyword>
<gene>
    <name evidence="9" type="ORF">PUMCH_003407</name>
</gene>
<dbReference type="PROSITE" id="PS50238">
    <property type="entry name" value="RHOGAP"/>
    <property type="match status" value="1"/>
</dbReference>
<dbReference type="KEGG" id="asau:88174471"/>
<dbReference type="CDD" id="cd09394">
    <property type="entry name" value="LIM1_Rga"/>
    <property type="match status" value="1"/>
</dbReference>
<keyword evidence="1" id="KW-0343">GTPase activation</keyword>
<evidence type="ECO:0000313" key="9">
    <source>
        <dbReference type="EMBL" id="WPK26062.1"/>
    </source>
</evidence>
<feature type="region of interest" description="Disordered" evidence="6">
    <location>
        <begin position="366"/>
        <end position="391"/>
    </location>
</feature>
<feature type="compositionally biased region" description="Polar residues" evidence="6">
    <location>
        <begin position="493"/>
        <end position="502"/>
    </location>
</feature>
<dbReference type="InterPro" id="IPR008936">
    <property type="entry name" value="Rho_GTPase_activation_prot"/>
</dbReference>
<dbReference type="Pfam" id="PF00620">
    <property type="entry name" value="RhoGAP"/>
    <property type="match status" value="1"/>
</dbReference>
<feature type="region of interest" description="Disordered" evidence="6">
    <location>
        <begin position="156"/>
        <end position="251"/>
    </location>
</feature>
<dbReference type="SUPFAM" id="SSF48350">
    <property type="entry name" value="GTPase activation domain, GAP"/>
    <property type="match status" value="1"/>
</dbReference>
<dbReference type="PANTHER" id="PTHR23176">
    <property type="entry name" value="RHO/RAC/CDC GTPASE-ACTIVATING PROTEIN"/>
    <property type="match status" value="1"/>
</dbReference>
<name>A0AAX4HCQ5_9ASCO</name>
<evidence type="ECO:0000256" key="1">
    <source>
        <dbReference type="ARBA" id="ARBA00022468"/>
    </source>
</evidence>
<evidence type="ECO:0000256" key="6">
    <source>
        <dbReference type="SAM" id="MobiDB-lite"/>
    </source>
</evidence>
<keyword evidence="2 4" id="KW-0479">Metal-binding</keyword>
<feature type="region of interest" description="Disordered" evidence="6">
    <location>
        <begin position="742"/>
        <end position="764"/>
    </location>
</feature>
<dbReference type="InterPro" id="IPR050729">
    <property type="entry name" value="Rho-GAP"/>
</dbReference>
<evidence type="ECO:0000256" key="5">
    <source>
        <dbReference type="SAM" id="Coils"/>
    </source>
</evidence>
<feature type="compositionally biased region" description="Low complexity" evidence="6">
    <location>
        <begin position="750"/>
        <end position="761"/>
    </location>
</feature>
<dbReference type="Proteomes" id="UP001338582">
    <property type="component" value="Chromosome 4"/>
</dbReference>
<dbReference type="SMART" id="SM00324">
    <property type="entry name" value="RhoGAP"/>
    <property type="match status" value="1"/>
</dbReference>
<dbReference type="InterPro" id="IPR000198">
    <property type="entry name" value="RhoGAP_dom"/>
</dbReference>
<dbReference type="CDD" id="cd09395">
    <property type="entry name" value="LIM2_Rga"/>
    <property type="match status" value="1"/>
</dbReference>
<dbReference type="EMBL" id="CP138897">
    <property type="protein sequence ID" value="WPK26062.1"/>
    <property type="molecule type" value="Genomic_DNA"/>
</dbReference>
<evidence type="ECO:0000259" key="7">
    <source>
        <dbReference type="PROSITE" id="PS50023"/>
    </source>
</evidence>
<feature type="coiled-coil region" evidence="5">
    <location>
        <begin position="684"/>
        <end position="742"/>
    </location>
</feature>
<dbReference type="PROSITE" id="PS50023">
    <property type="entry name" value="LIM_DOMAIN_2"/>
    <property type="match status" value="1"/>
</dbReference>
<dbReference type="GO" id="GO:0005938">
    <property type="term" value="C:cell cortex"/>
    <property type="evidence" value="ECO:0007669"/>
    <property type="project" value="UniProtKB-ARBA"/>
</dbReference>
<dbReference type="GO" id="GO:0046872">
    <property type="term" value="F:metal ion binding"/>
    <property type="evidence" value="ECO:0007669"/>
    <property type="project" value="UniProtKB-KW"/>
</dbReference>
<dbReference type="Gene3D" id="1.10.555.10">
    <property type="entry name" value="Rho GTPase activation protein"/>
    <property type="match status" value="1"/>
</dbReference>
<evidence type="ECO:0000256" key="2">
    <source>
        <dbReference type="ARBA" id="ARBA00022723"/>
    </source>
</evidence>
<feature type="region of interest" description="Disordered" evidence="6">
    <location>
        <begin position="493"/>
        <end position="522"/>
    </location>
</feature>
<sequence length="1111" mass="121079">MAEIASSPSISTQTCKKCHDSIFEGHAYELGDDRWHIQCFKCFKCDKALGCNLNFLVLGNGSLVCLSCSYNCKQCGKKIDDLAILTGDKAYCLTCFKCRVCKLKIEDLRYARTSKGLFCMACHEDLLAKKKKHNLKKKQKEQLLLLLRPAAMLAPDSAPGAGSGSSSSPSNMPSLSPAPDLPSLAKLNSSLSSVNKSLPPHPSSLGSLPRSSLASAPSLHSPHSSMRSFQDSPAPAPAPPSAPTVGTPSLMPSAQSIISTASSVKSPLGLNDAISVDSAATYDSHGLDLPQKESPDDDFENQINMRKARERLERRFERLALSNTVEKEGTILDLIESFSGPTTPTTDISMRASMKPLSETTNIATPLDLSLPTSGTSPKKTLADPQTTPGKNIMIISPSQFHDNEFHVADLVGQQFYDKSNDDAVRTRSSVSLPMAKVNRQARVVETSEEASANEHRDTGKYLLQSAITTPKRSTNLPGPITSPPPLLALPQVPTTPGSRNYGSAAAAERAPAAERADNYEPKGLGLKGMDLLKATHTVKEATPAVSNLEETIPDEADEDDANKPSRSKITRKMSLRHKRSISGGLTTGSLSSRLGFFKHKEEEKNDRGHVRHVLEGSINGQAFTTPPLPYSSPFRESVYRELHNRSNSETQYLNDNDFNLDIASIRAEVAQLDSRRQTLLADNMRLNSDRTRLKENIASLEQKVIAEAEKLEGLRVEQLRLQAENDALKELNRQLDALAASKTREMSSKSENSSNWSGSNLQPQLSNRMSQYFEVNSDQIDNMNALDAVSEEGSETQKATRLKFWRRPKVSVTPSGSSGADHLAVPTTNGPRTGNYSNNKMSSSYSSNSINTSSHNISDSSESGSAFKSLNSFITKSRSTNLLESFVNGQGASSGGDAPLFSSTIQRRAIYEGQKVPLIVSKCLEEVESRGMDVEGIYRLSGGNSAVVAIENAFGALSSNPDRKQLQKACDLLSGDINAVTSALKRYLRKLPDPLIPYALYSSFTKVGQTKGDTAERCQELQTRVILRLPAANKHTLYLIGKHLDKVNYYSSVNRMNFKNLSVVFAPTIARDSTGEREIMDMGARNEATELLFANFTTLFANYTDEPVNS</sequence>
<dbReference type="InterPro" id="IPR001781">
    <property type="entry name" value="Znf_LIM"/>
</dbReference>
<dbReference type="GeneID" id="88174471"/>
<dbReference type="RefSeq" id="XP_062878444.1">
    <property type="nucleotide sequence ID" value="XM_063022374.1"/>
</dbReference>
<proteinExistence type="predicted"/>
<feature type="compositionally biased region" description="Low complexity" evidence="6">
    <location>
        <begin position="156"/>
        <end position="225"/>
    </location>
</feature>
<feature type="region of interest" description="Disordered" evidence="6">
    <location>
        <begin position="810"/>
        <end position="865"/>
    </location>
</feature>
<keyword evidence="3 4" id="KW-0862">Zinc</keyword>
<dbReference type="GO" id="GO:0007165">
    <property type="term" value="P:signal transduction"/>
    <property type="evidence" value="ECO:0007669"/>
    <property type="project" value="InterPro"/>
</dbReference>
<dbReference type="CDD" id="cd00159">
    <property type="entry name" value="RhoGAP"/>
    <property type="match status" value="1"/>
</dbReference>
<feature type="region of interest" description="Disordered" evidence="6">
    <location>
        <begin position="551"/>
        <end position="575"/>
    </location>
</feature>
<evidence type="ECO:0000256" key="4">
    <source>
        <dbReference type="PROSITE-ProRule" id="PRU00125"/>
    </source>
</evidence>
<accession>A0AAX4HCQ5</accession>
<protein>
    <submittedName>
        <fullName evidence="9">Uncharacterized protein</fullName>
    </submittedName>
</protein>
<dbReference type="Gene3D" id="2.10.110.10">
    <property type="entry name" value="Cysteine Rich Protein"/>
    <property type="match status" value="2"/>
</dbReference>
<dbReference type="AlphaFoldDB" id="A0AAX4HCQ5"/>
<dbReference type="PANTHER" id="PTHR23176:SF121">
    <property type="entry name" value="RHO-TYPE GTPASE-ACTIVATING PROTEIN 1-RELATED"/>
    <property type="match status" value="1"/>
</dbReference>
<dbReference type="SMART" id="SM00132">
    <property type="entry name" value="LIM"/>
    <property type="match status" value="2"/>
</dbReference>
<dbReference type="Pfam" id="PF00412">
    <property type="entry name" value="LIM"/>
    <property type="match status" value="1"/>
</dbReference>
<feature type="compositionally biased region" description="Low complexity" evidence="6">
    <location>
        <begin position="836"/>
        <end position="865"/>
    </location>
</feature>
<evidence type="ECO:0000259" key="8">
    <source>
        <dbReference type="PROSITE" id="PS50238"/>
    </source>
</evidence>
<dbReference type="PROSITE" id="PS00478">
    <property type="entry name" value="LIM_DOMAIN_1"/>
    <property type="match status" value="1"/>
</dbReference>
<keyword evidence="10" id="KW-1185">Reference proteome</keyword>
<organism evidence="9 10">
    <name type="scientific">Australozyma saopauloensis</name>
    <dbReference type="NCBI Taxonomy" id="291208"/>
    <lineage>
        <taxon>Eukaryota</taxon>
        <taxon>Fungi</taxon>
        <taxon>Dikarya</taxon>
        <taxon>Ascomycota</taxon>
        <taxon>Saccharomycotina</taxon>
        <taxon>Pichiomycetes</taxon>
        <taxon>Metschnikowiaceae</taxon>
        <taxon>Australozyma</taxon>
    </lineage>
</organism>
<feature type="compositionally biased region" description="Polar residues" evidence="6">
    <location>
        <begin position="371"/>
        <end position="390"/>
    </location>
</feature>
<feature type="domain" description="Rho-GAP" evidence="8">
    <location>
        <begin position="904"/>
        <end position="1101"/>
    </location>
</feature>
<feature type="compositionally biased region" description="Acidic residues" evidence="6">
    <location>
        <begin position="552"/>
        <end position="561"/>
    </location>
</feature>
<keyword evidence="4" id="KW-0440">LIM domain</keyword>
<feature type="compositionally biased region" description="Basic residues" evidence="6">
    <location>
        <begin position="566"/>
        <end position="575"/>
    </location>
</feature>
<evidence type="ECO:0000313" key="10">
    <source>
        <dbReference type="Proteomes" id="UP001338582"/>
    </source>
</evidence>
<reference evidence="9 10" key="1">
    <citation type="submission" date="2023-10" db="EMBL/GenBank/DDBJ databases">
        <title>Draft Genome Sequence of Candida saopaulonensis from a very Premature Infant with Sepsis.</title>
        <authorList>
            <person name="Ning Y."/>
            <person name="Dai R."/>
            <person name="Xiao M."/>
            <person name="Xu Y."/>
            <person name="Yan Q."/>
            <person name="Zhang L."/>
        </authorList>
    </citation>
    <scope>NUCLEOTIDE SEQUENCE [LARGE SCALE GENOMIC DNA]</scope>
    <source>
        <strain evidence="9 10">19XY460</strain>
    </source>
</reference>
<feature type="compositionally biased region" description="Basic and acidic residues" evidence="6">
    <location>
        <begin position="512"/>
        <end position="521"/>
    </location>
</feature>
<evidence type="ECO:0000256" key="3">
    <source>
        <dbReference type="ARBA" id="ARBA00022833"/>
    </source>
</evidence>
<dbReference type="GO" id="GO:0005096">
    <property type="term" value="F:GTPase activator activity"/>
    <property type="evidence" value="ECO:0007669"/>
    <property type="project" value="UniProtKB-KW"/>
</dbReference>
<feature type="domain" description="LIM zinc-binding" evidence="7">
    <location>
        <begin position="13"/>
        <end position="75"/>
    </location>
</feature>
<dbReference type="GO" id="GO:0005933">
    <property type="term" value="C:cellular bud"/>
    <property type="evidence" value="ECO:0007669"/>
    <property type="project" value="UniProtKB-ARBA"/>
</dbReference>